<reference evidence="1" key="1">
    <citation type="submission" date="2024-05" db="EMBL/GenBank/DDBJ databases">
        <title>Planctomycetes of the genus Singulisphaera possess chitinolytic capabilities.</title>
        <authorList>
            <person name="Ivanova A."/>
        </authorList>
    </citation>
    <scope>NUCLEOTIDE SEQUENCE</scope>
    <source>
        <strain evidence="1">Ch08T</strain>
    </source>
</reference>
<name>A0AAU7CGH3_9BACT</name>
<evidence type="ECO:0000313" key="1">
    <source>
        <dbReference type="EMBL" id="XBH04553.1"/>
    </source>
</evidence>
<dbReference type="AlphaFoldDB" id="A0AAU7CGH3"/>
<sequence length="82" mass="9197">MVVAKDSATGALHHRAMTLDQDCEGQFGRIAAAGRETFQELPVRQAGEASFLEQHLEIEPRCPADVLRHEFIPWLIGRFLPL</sequence>
<accession>A0AAU7CGH3</accession>
<dbReference type="RefSeq" id="WP_406697327.1">
    <property type="nucleotide sequence ID" value="NZ_CP155447.1"/>
</dbReference>
<gene>
    <name evidence="1" type="ORF">V5E97_00635</name>
</gene>
<dbReference type="EMBL" id="CP155447">
    <property type="protein sequence ID" value="XBH04553.1"/>
    <property type="molecule type" value="Genomic_DNA"/>
</dbReference>
<protein>
    <submittedName>
        <fullName evidence="1">Uncharacterized protein</fullName>
    </submittedName>
</protein>
<proteinExistence type="predicted"/>
<organism evidence="1">
    <name type="scientific">Singulisphaera sp. Ch08</name>
    <dbReference type="NCBI Taxonomy" id="3120278"/>
    <lineage>
        <taxon>Bacteria</taxon>
        <taxon>Pseudomonadati</taxon>
        <taxon>Planctomycetota</taxon>
        <taxon>Planctomycetia</taxon>
        <taxon>Isosphaerales</taxon>
        <taxon>Isosphaeraceae</taxon>
        <taxon>Singulisphaera</taxon>
    </lineage>
</organism>